<evidence type="ECO:0000313" key="2">
    <source>
        <dbReference type="Proteomes" id="UP000188184"/>
    </source>
</evidence>
<dbReference type="Proteomes" id="UP000188184">
    <property type="component" value="Plasmid unnamed1"/>
</dbReference>
<geneLocation type="plasmid" evidence="1 2">
    <name>unnamed1</name>
</geneLocation>
<protein>
    <recommendedName>
        <fullName evidence="3">Transposase IS4-like domain-containing protein</fullName>
    </recommendedName>
</protein>
<evidence type="ECO:0000313" key="1">
    <source>
        <dbReference type="EMBL" id="AQQ55480.1"/>
    </source>
</evidence>
<proteinExistence type="predicted"/>
<dbReference type="EMBL" id="CP019641">
    <property type="protein sequence ID" value="AQQ55480.1"/>
    <property type="molecule type" value="Genomic_DNA"/>
</dbReference>
<keyword evidence="1" id="KW-0614">Plasmid</keyword>
<reference evidence="1 2" key="1">
    <citation type="submission" date="2017-02" db="EMBL/GenBank/DDBJ databases">
        <title>The complete genomic sequence of a novel cold adapted crude oil-degrading bacterium Planococcus qaidamina Y42.</title>
        <authorList>
            <person name="Yang R."/>
        </authorList>
    </citation>
    <scope>NUCLEOTIDE SEQUENCE [LARGE SCALE GENOMIC DNA]</scope>
    <source>
        <strain evidence="1 2">Y42</strain>
        <plasmid evidence="1 2">unnamed1</plasmid>
    </source>
</reference>
<dbReference type="AlphaFoldDB" id="A0A1Q2L4V7"/>
<gene>
    <name evidence="1" type="ORF">B0X71_20220</name>
</gene>
<dbReference type="KEGG" id="pmar:B0X71_20220"/>
<organism evidence="1 2">
    <name type="scientific">Planococcus lenghuensis</name>
    <dbReference type="NCBI Taxonomy" id="2213202"/>
    <lineage>
        <taxon>Bacteria</taxon>
        <taxon>Bacillati</taxon>
        <taxon>Bacillota</taxon>
        <taxon>Bacilli</taxon>
        <taxon>Bacillales</taxon>
        <taxon>Caryophanaceae</taxon>
        <taxon>Planococcus</taxon>
    </lineage>
</organism>
<keyword evidence="2" id="KW-1185">Reference proteome</keyword>
<sequence>MLIEARWPGRFQSGIMDKGYDYKAIYEQLRRMELQAVIAYNPRQEGEVLGFDEHFAPTCVREHATVTIRSMKP</sequence>
<dbReference type="OrthoDB" id="5751230at2"/>
<name>A0A1Q2L4V7_9BACL</name>
<accession>A0A1Q2L4V7</accession>
<evidence type="ECO:0008006" key="3">
    <source>
        <dbReference type="Google" id="ProtNLM"/>
    </source>
</evidence>